<accession>A0AAD4SDT4</accession>
<dbReference type="EMBL" id="JAJJMB010011222">
    <property type="protein sequence ID" value="KAI3903208.1"/>
    <property type="molecule type" value="Genomic_DNA"/>
</dbReference>
<proteinExistence type="predicted"/>
<dbReference type="AlphaFoldDB" id="A0AAD4SDT4"/>
<organism evidence="1 2">
    <name type="scientific">Papaver atlanticum</name>
    <dbReference type="NCBI Taxonomy" id="357466"/>
    <lineage>
        <taxon>Eukaryota</taxon>
        <taxon>Viridiplantae</taxon>
        <taxon>Streptophyta</taxon>
        <taxon>Embryophyta</taxon>
        <taxon>Tracheophyta</taxon>
        <taxon>Spermatophyta</taxon>
        <taxon>Magnoliopsida</taxon>
        <taxon>Ranunculales</taxon>
        <taxon>Papaveraceae</taxon>
        <taxon>Papaveroideae</taxon>
        <taxon>Papaver</taxon>
    </lineage>
</organism>
<keyword evidence="2" id="KW-1185">Reference proteome</keyword>
<reference evidence="1" key="1">
    <citation type="submission" date="2022-04" db="EMBL/GenBank/DDBJ databases">
        <title>A functionally conserved STORR gene fusion in Papaver species that diverged 16.8 million years ago.</title>
        <authorList>
            <person name="Catania T."/>
        </authorList>
    </citation>
    <scope>NUCLEOTIDE SEQUENCE</scope>
    <source>
        <strain evidence="1">S-188037</strain>
    </source>
</reference>
<sequence length="93" mass="10803">MKFRRINAIWRPSVLNKLLQLHGKTLQVFLWKQAILKEQPNTISLKNVYKVLGIPQEAIACYQHALQVRPDNAVAFGLHVYLGFEECRLFIGR</sequence>
<gene>
    <name evidence="1" type="ORF">MKW98_031862</name>
</gene>
<evidence type="ECO:0000313" key="1">
    <source>
        <dbReference type="EMBL" id="KAI3903208.1"/>
    </source>
</evidence>
<comment type="caution">
    <text evidence="1">The sequence shown here is derived from an EMBL/GenBank/DDBJ whole genome shotgun (WGS) entry which is preliminary data.</text>
</comment>
<evidence type="ECO:0000313" key="2">
    <source>
        <dbReference type="Proteomes" id="UP001202328"/>
    </source>
</evidence>
<protein>
    <submittedName>
        <fullName evidence="1">Uncharacterized protein</fullName>
    </submittedName>
</protein>
<name>A0AAD4SDT4_9MAGN</name>
<dbReference type="InterPro" id="IPR011990">
    <property type="entry name" value="TPR-like_helical_dom_sf"/>
</dbReference>
<dbReference type="Gene3D" id="1.25.40.10">
    <property type="entry name" value="Tetratricopeptide repeat domain"/>
    <property type="match status" value="1"/>
</dbReference>
<dbReference type="Proteomes" id="UP001202328">
    <property type="component" value="Unassembled WGS sequence"/>
</dbReference>